<evidence type="ECO:0000313" key="2">
    <source>
        <dbReference type="EMBL" id="ACB77206.1"/>
    </source>
</evidence>
<proteinExistence type="predicted"/>
<evidence type="ECO:0008006" key="4">
    <source>
        <dbReference type="Google" id="ProtNLM"/>
    </source>
</evidence>
<organism evidence="2 3">
    <name type="scientific">Opitutus terrae (strain DSM 11246 / JCM 15787 / PB90-1)</name>
    <dbReference type="NCBI Taxonomy" id="452637"/>
    <lineage>
        <taxon>Bacteria</taxon>
        <taxon>Pseudomonadati</taxon>
        <taxon>Verrucomicrobiota</taxon>
        <taxon>Opitutia</taxon>
        <taxon>Opitutales</taxon>
        <taxon>Opitutaceae</taxon>
        <taxon>Opitutus</taxon>
    </lineage>
</organism>
<keyword evidence="1" id="KW-1133">Transmembrane helix</keyword>
<dbReference type="OrthoDB" id="9792475at2"/>
<dbReference type="InterPro" id="IPR021776">
    <property type="entry name" value="ActD"/>
</dbReference>
<dbReference type="eggNOG" id="COG2010">
    <property type="taxonomic scope" value="Bacteria"/>
</dbReference>
<dbReference type="RefSeq" id="WP_012376734.1">
    <property type="nucleotide sequence ID" value="NC_010571.1"/>
</dbReference>
<dbReference type="EMBL" id="CP001032">
    <property type="protein sequence ID" value="ACB77206.1"/>
    <property type="molecule type" value="Genomic_DNA"/>
</dbReference>
<evidence type="ECO:0000313" key="3">
    <source>
        <dbReference type="Proteomes" id="UP000007013"/>
    </source>
</evidence>
<protein>
    <recommendedName>
        <fullName evidence="4">Quinol:cytochrome c oxidoreductase membrane protein</fullName>
    </recommendedName>
</protein>
<dbReference type="HOGENOM" id="CLU_094965_0_0_0"/>
<dbReference type="PANTHER" id="PTHR40394">
    <property type="entry name" value="LIPOPROTEIN-RELATED"/>
    <property type="match status" value="1"/>
</dbReference>
<evidence type="ECO:0000256" key="1">
    <source>
        <dbReference type="SAM" id="Phobius"/>
    </source>
</evidence>
<keyword evidence="1" id="KW-0472">Membrane</keyword>
<keyword evidence="1" id="KW-0812">Transmembrane</keyword>
<feature type="transmembrane region" description="Helical" evidence="1">
    <location>
        <begin position="99"/>
        <end position="123"/>
    </location>
</feature>
<sequence length="180" mass="20011">MSSVSVQPYGLIATFQTPAAVYHAAEQVRDAGYKYWDVIAPCPIHGMDKAMGLKRSIVPRISLVGGITGFCTGMTSIWWMNAYDYPLIVGGKPYFSPMFAFPISYELTILFTAFATIIGMFLVNGLPMHYHPVLKYPKIKRGMDDQFFIVIEARDPRFNAANTRTLLEKAGGGEITELEA</sequence>
<reference evidence="2 3" key="1">
    <citation type="journal article" date="2011" name="J. Bacteriol.">
        <title>Genome sequence of the verrucomicrobium Opitutus terrae PB90-1, an abundant inhabitant of rice paddy soil ecosystems.</title>
        <authorList>
            <person name="van Passel M.W."/>
            <person name="Kant R."/>
            <person name="Palva A."/>
            <person name="Copeland A."/>
            <person name="Lucas S."/>
            <person name="Lapidus A."/>
            <person name="Glavina del Rio T."/>
            <person name="Pitluck S."/>
            <person name="Goltsman E."/>
            <person name="Clum A."/>
            <person name="Sun H."/>
            <person name="Schmutz J."/>
            <person name="Larimer F.W."/>
            <person name="Land M.L."/>
            <person name="Hauser L."/>
            <person name="Kyrpides N."/>
            <person name="Mikhailova N."/>
            <person name="Richardson P.P."/>
            <person name="Janssen P.H."/>
            <person name="de Vos W.M."/>
            <person name="Smidt H."/>
        </authorList>
    </citation>
    <scope>NUCLEOTIDE SEQUENCE [LARGE SCALE GENOMIC DNA]</scope>
    <source>
        <strain evidence="3">DSM 11246 / JCM 15787 / PB90-1</strain>
    </source>
</reference>
<dbReference type="STRING" id="452637.Oter_3932"/>
<dbReference type="KEGG" id="ote:Oter_3932"/>
<dbReference type="AlphaFoldDB" id="B1ZZD4"/>
<accession>B1ZZD4</accession>
<feature type="transmembrane region" description="Helical" evidence="1">
    <location>
        <begin position="57"/>
        <end position="79"/>
    </location>
</feature>
<name>B1ZZD4_OPITP</name>
<dbReference type="Pfam" id="PF11821">
    <property type="entry name" value="ActD"/>
    <property type="match status" value="1"/>
</dbReference>
<keyword evidence="3" id="KW-1185">Reference proteome</keyword>
<gene>
    <name evidence="2" type="ordered locus">Oter_3932</name>
</gene>
<dbReference type="Proteomes" id="UP000007013">
    <property type="component" value="Chromosome"/>
</dbReference>
<dbReference type="PANTHER" id="PTHR40394:SF2">
    <property type="entry name" value="QUINOL:CYTOCHROME C OXIDOREDUCTASE MEMBRANE PROTEIN"/>
    <property type="match status" value="1"/>
</dbReference>